<gene>
    <name evidence="1" type="ORF">HPB50_019255</name>
</gene>
<dbReference type="Proteomes" id="UP000821845">
    <property type="component" value="Chromosome 11"/>
</dbReference>
<keyword evidence="2" id="KW-1185">Reference proteome</keyword>
<name>A0ACB7T6A1_HYAAI</name>
<comment type="caution">
    <text evidence="1">The sequence shown here is derived from an EMBL/GenBank/DDBJ whole genome shotgun (WGS) entry which is preliminary data.</text>
</comment>
<reference evidence="1" key="1">
    <citation type="submission" date="2020-05" db="EMBL/GenBank/DDBJ databases">
        <title>Large-scale comparative analyses of tick genomes elucidate their genetic diversity and vector capacities.</title>
        <authorList>
            <person name="Jia N."/>
            <person name="Wang J."/>
            <person name="Shi W."/>
            <person name="Du L."/>
            <person name="Sun Y."/>
            <person name="Zhan W."/>
            <person name="Jiang J."/>
            <person name="Wang Q."/>
            <person name="Zhang B."/>
            <person name="Ji P."/>
            <person name="Sakyi L.B."/>
            <person name="Cui X."/>
            <person name="Yuan T."/>
            <person name="Jiang B."/>
            <person name="Yang W."/>
            <person name="Lam T.T.-Y."/>
            <person name="Chang Q."/>
            <person name="Ding S."/>
            <person name="Wang X."/>
            <person name="Zhu J."/>
            <person name="Ruan X."/>
            <person name="Zhao L."/>
            <person name="Wei J."/>
            <person name="Que T."/>
            <person name="Du C."/>
            <person name="Cheng J."/>
            <person name="Dai P."/>
            <person name="Han X."/>
            <person name="Huang E."/>
            <person name="Gao Y."/>
            <person name="Liu J."/>
            <person name="Shao H."/>
            <person name="Ye R."/>
            <person name="Li L."/>
            <person name="Wei W."/>
            <person name="Wang X."/>
            <person name="Wang C."/>
            <person name="Yang T."/>
            <person name="Huo Q."/>
            <person name="Li W."/>
            <person name="Guo W."/>
            <person name="Chen H."/>
            <person name="Zhou L."/>
            <person name="Ni X."/>
            <person name="Tian J."/>
            <person name="Zhou Y."/>
            <person name="Sheng Y."/>
            <person name="Liu T."/>
            <person name="Pan Y."/>
            <person name="Xia L."/>
            <person name="Li J."/>
            <person name="Zhao F."/>
            <person name="Cao W."/>
        </authorList>
    </citation>
    <scope>NUCLEOTIDE SEQUENCE</scope>
    <source>
        <strain evidence="1">Hyas-2018</strain>
    </source>
</reference>
<evidence type="ECO:0000313" key="1">
    <source>
        <dbReference type="EMBL" id="KAH6941524.1"/>
    </source>
</evidence>
<accession>A0ACB7T6A1</accession>
<proteinExistence type="predicted"/>
<organism evidence="1 2">
    <name type="scientific">Hyalomma asiaticum</name>
    <name type="common">Tick</name>
    <dbReference type="NCBI Taxonomy" id="266040"/>
    <lineage>
        <taxon>Eukaryota</taxon>
        <taxon>Metazoa</taxon>
        <taxon>Ecdysozoa</taxon>
        <taxon>Arthropoda</taxon>
        <taxon>Chelicerata</taxon>
        <taxon>Arachnida</taxon>
        <taxon>Acari</taxon>
        <taxon>Parasitiformes</taxon>
        <taxon>Ixodida</taxon>
        <taxon>Ixodoidea</taxon>
        <taxon>Ixodidae</taxon>
        <taxon>Hyalomminae</taxon>
        <taxon>Hyalomma</taxon>
    </lineage>
</organism>
<sequence>MYLPSIPAAVGMCHGSKKCIDENMICLVHGAKRDPAADLSSVLRDLLLLVVIMAPQCHAYDFIGAVKSLFRAPARAPRLTVGAAVSAHALRNLAFFGSAVNPVEAKVVEVCLCWWSAELVEAVKSFKGARRPEMCTESGSIGQYCAASFGWRGAMDGESVGVMLKDKLDKAQEMREIEWSWDEYDRCIRERSDDAPPRRQSVLVLVGSKVELPCPGICFPPESEAQSPWHRVDPLSKSSIAPVAFGKGDTRRQLMGYGALTVTDALPSDTGFYRCMWAGREYATYHLQVVAREPYSMGNNRTLPKEAAIMTLLLDIFPEGLPCRSALIPNVISSVLKDHWSVHMIGLCSEACVRGKGIVVVTDSSGLVEEVVDNSRGIFSLRQKILELPKRVRRRTVSRVRGSEVLLSCSRQRFNSKFYQWRNGSVLLNPMVVSQLSDGRVKIDLANNLHILRAEFWDTGIYKVFIEFLLGLAFLCS</sequence>
<protein>
    <submittedName>
        <fullName evidence="1">Uncharacterized protein</fullName>
    </submittedName>
</protein>
<dbReference type="EMBL" id="CM023491">
    <property type="protein sequence ID" value="KAH6941524.1"/>
    <property type="molecule type" value="Genomic_DNA"/>
</dbReference>
<evidence type="ECO:0000313" key="2">
    <source>
        <dbReference type="Proteomes" id="UP000821845"/>
    </source>
</evidence>